<name>A0A1E5GVE9_9ENTE</name>
<organism evidence="1 2">
    <name type="scientific">Enterococcus termitis</name>
    <dbReference type="NCBI Taxonomy" id="332950"/>
    <lineage>
        <taxon>Bacteria</taxon>
        <taxon>Bacillati</taxon>
        <taxon>Bacillota</taxon>
        <taxon>Bacilli</taxon>
        <taxon>Lactobacillales</taxon>
        <taxon>Enterococcaceae</taxon>
        <taxon>Enterococcus</taxon>
    </lineage>
</organism>
<dbReference type="PATRIC" id="fig|332950.4.peg.1494"/>
<gene>
    <name evidence="1" type="ORF">BCR25_03550</name>
</gene>
<evidence type="ECO:0000313" key="2">
    <source>
        <dbReference type="Proteomes" id="UP000095094"/>
    </source>
</evidence>
<dbReference type="OrthoDB" id="2191278at2"/>
<proteinExistence type="predicted"/>
<reference evidence="2" key="1">
    <citation type="submission" date="2016-09" db="EMBL/GenBank/DDBJ databases">
        <authorList>
            <person name="Gulvik C.A."/>
        </authorList>
    </citation>
    <scope>NUCLEOTIDE SEQUENCE [LARGE SCALE GENOMIC DNA]</scope>
    <source>
        <strain evidence="2">LMG 8895</strain>
    </source>
</reference>
<dbReference type="AlphaFoldDB" id="A0A1E5GVE9"/>
<keyword evidence="2" id="KW-1185">Reference proteome</keyword>
<protein>
    <recommendedName>
        <fullName evidence="3">Type VII secretion effector</fullName>
    </recommendedName>
</protein>
<evidence type="ECO:0008006" key="3">
    <source>
        <dbReference type="Google" id="ProtNLM"/>
    </source>
</evidence>
<sequence length="83" mass="8727">MGNIASSTGLATAAISGVKSVTINKGQQVSLGQSTIASMKTGMEVNNQLLSDLAQLVECITTQSEKFPKIAELIALRDSQIKF</sequence>
<dbReference type="Proteomes" id="UP000095094">
    <property type="component" value="Unassembled WGS sequence"/>
</dbReference>
<comment type="caution">
    <text evidence="1">The sequence shown here is derived from an EMBL/GenBank/DDBJ whole genome shotgun (WGS) entry which is preliminary data.</text>
</comment>
<dbReference type="RefSeq" id="WP_069663081.1">
    <property type="nucleotide sequence ID" value="NZ_JBHUJJ010000001.1"/>
</dbReference>
<accession>A0A1E5GVE9</accession>
<evidence type="ECO:0000313" key="1">
    <source>
        <dbReference type="EMBL" id="OEG16684.1"/>
    </source>
</evidence>
<dbReference type="EMBL" id="MIJY01000012">
    <property type="protein sequence ID" value="OEG16684.1"/>
    <property type="molecule type" value="Genomic_DNA"/>
</dbReference>